<evidence type="ECO:0000256" key="2">
    <source>
        <dbReference type="ARBA" id="ARBA00022980"/>
    </source>
</evidence>
<evidence type="ECO:0000313" key="8">
    <source>
        <dbReference type="EMBL" id="QNB47476.1"/>
    </source>
</evidence>
<dbReference type="FunFam" id="3.90.1180.10:FF:000001">
    <property type="entry name" value="50S ribosomal protein L13"/>
    <property type="match status" value="1"/>
</dbReference>
<comment type="subunit">
    <text evidence="5">Part of the 50S ribosomal subunit.</text>
</comment>
<evidence type="ECO:0000256" key="7">
    <source>
        <dbReference type="RuleBase" id="RU003878"/>
    </source>
</evidence>
<dbReference type="PIRSF" id="PIRSF002181">
    <property type="entry name" value="Ribosomal_L13"/>
    <property type="match status" value="1"/>
</dbReference>
<dbReference type="PANTHER" id="PTHR11545">
    <property type="entry name" value="RIBOSOMAL PROTEIN L13"/>
    <property type="match status" value="1"/>
</dbReference>
<dbReference type="GO" id="GO:0003735">
    <property type="term" value="F:structural constituent of ribosome"/>
    <property type="evidence" value="ECO:0007669"/>
    <property type="project" value="InterPro"/>
</dbReference>
<evidence type="ECO:0000256" key="5">
    <source>
        <dbReference type="HAMAP-Rule" id="MF_01366"/>
    </source>
</evidence>
<dbReference type="EMBL" id="CP045798">
    <property type="protein sequence ID" value="QNB47476.1"/>
    <property type="molecule type" value="Genomic_DNA"/>
</dbReference>
<comment type="similarity">
    <text evidence="1 5 6">Belongs to the universal ribosomal protein uL13 family.</text>
</comment>
<dbReference type="OrthoDB" id="9801330at2"/>
<sequence>MRTFMAKAQDIKRKWYIIDAADKTLGRLASEAAAILRGKHKPTFTPHVDTGDHVIIINAEKVQLTGKKLHQKQLIRHSRFPGGLKTIDYATLLQTRPELAVEAAIKGMLPHNRLGAAMYRKLKVYRGPQHPHEAQKPEVWELRG</sequence>
<name>A0A7G6E5X2_THEFR</name>
<evidence type="ECO:0000256" key="6">
    <source>
        <dbReference type="RuleBase" id="RU003877"/>
    </source>
</evidence>
<dbReference type="Proteomes" id="UP000515847">
    <property type="component" value="Chromosome"/>
</dbReference>
<accession>A0A7G6E5X2</accession>
<dbReference type="NCBIfam" id="TIGR01066">
    <property type="entry name" value="rplM_bact"/>
    <property type="match status" value="1"/>
</dbReference>
<keyword evidence="3 5" id="KW-0687">Ribonucleoprotein</keyword>
<evidence type="ECO:0000313" key="9">
    <source>
        <dbReference type="Proteomes" id="UP000515847"/>
    </source>
</evidence>
<dbReference type="PROSITE" id="PS00783">
    <property type="entry name" value="RIBOSOMAL_L13"/>
    <property type="match status" value="1"/>
</dbReference>
<dbReference type="GO" id="GO:0022625">
    <property type="term" value="C:cytosolic large ribosomal subunit"/>
    <property type="evidence" value="ECO:0007669"/>
    <property type="project" value="TreeGrafter"/>
</dbReference>
<reference evidence="8 9" key="1">
    <citation type="journal article" date="2019" name="Front. Microbiol.">
        <title>Thermoanaerosceptrum fracticalcis gen. nov. sp. nov., a Novel Fumarate-Fermenting Microorganism From a Deep Fractured Carbonate Aquifer of the US Great Basin.</title>
        <authorList>
            <person name="Hamilton-Brehm S.D."/>
            <person name="Stewart L.E."/>
            <person name="Zavarin M."/>
            <person name="Caldwell M."/>
            <person name="Lawson P.A."/>
            <person name="Onstott T.C."/>
            <person name="Grzymski J."/>
            <person name="Neveux I."/>
            <person name="Lollar B.S."/>
            <person name="Russell C.E."/>
            <person name="Moser D.P."/>
        </authorList>
    </citation>
    <scope>NUCLEOTIDE SEQUENCE [LARGE SCALE GENOMIC DNA]</scope>
    <source>
        <strain evidence="8 9">DRI-13</strain>
    </source>
</reference>
<evidence type="ECO:0000256" key="1">
    <source>
        <dbReference type="ARBA" id="ARBA00006227"/>
    </source>
</evidence>
<gene>
    <name evidence="5 7 8" type="primary">rplM</name>
    <name evidence="8" type="ORF">BR63_15000</name>
</gene>
<dbReference type="InterPro" id="IPR023563">
    <property type="entry name" value="Ribosomal_uL13_CS"/>
</dbReference>
<dbReference type="GO" id="GO:0006412">
    <property type="term" value="P:translation"/>
    <property type="evidence" value="ECO:0007669"/>
    <property type="project" value="UniProtKB-UniRule"/>
</dbReference>
<dbReference type="InterPro" id="IPR005823">
    <property type="entry name" value="Ribosomal_uL13_bac-type"/>
</dbReference>
<dbReference type="SUPFAM" id="SSF52161">
    <property type="entry name" value="Ribosomal protein L13"/>
    <property type="match status" value="1"/>
</dbReference>
<dbReference type="CDD" id="cd00392">
    <property type="entry name" value="Ribosomal_L13"/>
    <property type="match status" value="1"/>
</dbReference>
<organism evidence="8 9">
    <name type="scientific">Thermanaerosceptrum fracticalcis</name>
    <dbReference type="NCBI Taxonomy" id="1712410"/>
    <lineage>
        <taxon>Bacteria</taxon>
        <taxon>Bacillati</taxon>
        <taxon>Bacillota</taxon>
        <taxon>Clostridia</taxon>
        <taxon>Eubacteriales</taxon>
        <taxon>Peptococcaceae</taxon>
        <taxon>Thermanaerosceptrum</taxon>
    </lineage>
</organism>
<evidence type="ECO:0000256" key="3">
    <source>
        <dbReference type="ARBA" id="ARBA00023274"/>
    </source>
</evidence>
<dbReference type="HAMAP" id="MF_01366">
    <property type="entry name" value="Ribosomal_uL13"/>
    <property type="match status" value="1"/>
</dbReference>
<dbReference type="GO" id="GO:0017148">
    <property type="term" value="P:negative regulation of translation"/>
    <property type="evidence" value="ECO:0007669"/>
    <property type="project" value="TreeGrafter"/>
</dbReference>
<dbReference type="Gene3D" id="3.90.1180.10">
    <property type="entry name" value="Ribosomal protein L13"/>
    <property type="match status" value="1"/>
</dbReference>
<comment type="function">
    <text evidence="5 7">This protein is one of the early assembly proteins of the 50S ribosomal subunit, although it is not seen to bind rRNA by itself. It is important during the early stages of 50S assembly.</text>
</comment>
<keyword evidence="2 5" id="KW-0689">Ribosomal protein</keyword>
<dbReference type="Pfam" id="PF00572">
    <property type="entry name" value="Ribosomal_L13"/>
    <property type="match status" value="1"/>
</dbReference>
<protein>
    <recommendedName>
        <fullName evidence="4 5">Large ribosomal subunit protein uL13</fullName>
    </recommendedName>
</protein>
<dbReference type="GO" id="GO:0003729">
    <property type="term" value="F:mRNA binding"/>
    <property type="evidence" value="ECO:0007669"/>
    <property type="project" value="UniProtKB-ARBA"/>
</dbReference>
<dbReference type="InterPro" id="IPR036899">
    <property type="entry name" value="Ribosomal_uL13_sf"/>
</dbReference>
<proteinExistence type="inferred from homology"/>
<dbReference type="AlphaFoldDB" id="A0A7G6E5X2"/>
<dbReference type="KEGG" id="tfr:BR63_15000"/>
<keyword evidence="9" id="KW-1185">Reference proteome</keyword>
<dbReference type="PANTHER" id="PTHR11545:SF2">
    <property type="entry name" value="LARGE RIBOSOMAL SUBUNIT PROTEIN UL13M"/>
    <property type="match status" value="1"/>
</dbReference>
<evidence type="ECO:0000256" key="4">
    <source>
        <dbReference type="ARBA" id="ARBA00035201"/>
    </source>
</evidence>
<dbReference type="InterPro" id="IPR005822">
    <property type="entry name" value="Ribosomal_uL13"/>
</dbReference>